<feature type="domain" description="3-hydroxyacyl-CoA dehydrogenase NAD binding" evidence="6">
    <location>
        <begin position="11"/>
        <end position="188"/>
    </location>
</feature>
<dbReference type="InterPro" id="IPR013328">
    <property type="entry name" value="6PGD_dom2"/>
</dbReference>
<dbReference type="InterPro" id="IPR022694">
    <property type="entry name" value="3-OHacyl-CoA_DH"/>
</dbReference>
<evidence type="ECO:0000313" key="8">
    <source>
        <dbReference type="Proteomes" id="UP000315759"/>
    </source>
</evidence>
<dbReference type="GO" id="GO:0016616">
    <property type="term" value="F:oxidoreductase activity, acting on the CH-OH group of donors, NAD or NADP as acceptor"/>
    <property type="evidence" value="ECO:0007669"/>
    <property type="project" value="InterPro"/>
</dbReference>
<dbReference type="EMBL" id="VIFX01000032">
    <property type="protein sequence ID" value="TQR84304.1"/>
    <property type="molecule type" value="Genomic_DNA"/>
</dbReference>
<comment type="caution">
    <text evidence="7">The sequence shown here is derived from an EMBL/GenBank/DDBJ whole genome shotgun (WGS) entry which is preliminary data.</text>
</comment>
<comment type="pathway">
    <text evidence="1">Lipid metabolism; butanoate metabolism.</text>
</comment>
<comment type="similarity">
    <text evidence="2">Belongs to the 3-hydroxyacyl-CoA dehydrogenase family.</text>
</comment>
<evidence type="ECO:0000256" key="4">
    <source>
        <dbReference type="PIRSR" id="PIRSR000105-1"/>
    </source>
</evidence>
<evidence type="ECO:0000259" key="6">
    <source>
        <dbReference type="Pfam" id="PF02737"/>
    </source>
</evidence>
<dbReference type="PANTHER" id="PTHR48075:SF5">
    <property type="entry name" value="3-HYDROXYBUTYRYL-COA DEHYDROGENASE"/>
    <property type="match status" value="1"/>
</dbReference>
<sequence length="288" mass="30004">MSTAIGVPAVVAVIGGGRMGAGIAQVFAVAGAEVTIAEADDISATAAIERVAGGLHRAAEKGKLDADPEAVLRRLATVTSLSKIPADAGLVIEAVPELIAAKLAVLTAVEKAVSRTAVLASNTSSLSITDMGAALEHPQRFIGMHFFNPVPASALVEVVRAPETDGPTLKNVLDWVHTLGKTDVVVKDSPGFATSRLGVALGLEAIRMLEEGIADAESIDRAMELGYRHPMGPLRSTDLVGLDVRLAIAEHLAATLGARFDPPQLLRDKVSHGDLGRKTGQGFYSWRT</sequence>
<feature type="domain" description="3-hydroxyacyl-CoA dehydrogenase C-terminal" evidence="5">
    <location>
        <begin position="191"/>
        <end position="286"/>
    </location>
</feature>
<name>A0A544VWE4_9MYCO</name>
<protein>
    <submittedName>
        <fullName evidence="7">3-hydroxyacyl-CoA dehydrogenase family protein</fullName>
    </submittedName>
</protein>
<dbReference type="InterPro" id="IPR036291">
    <property type="entry name" value="NAD(P)-bd_dom_sf"/>
</dbReference>
<dbReference type="InterPro" id="IPR006108">
    <property type="entry name" value="3HC_DH_C"/>
</dbReference>
<dbReference type="AlphaFoldDB" id="A0A544VWE4"/>
<evidence type="ECO:0000256" key="1">
    <source>
        <dbReference type="ARBA" id="ARBA00005086"/>
    </source>
</evidence>
<dbReference type="Gene3D" id="3.40.50.720">
    <property type="entry name" value="NAD(P)-binding Rossmann-like Domain"/>
    <property type="match status" value="1"/>
</dbReference>
<proteinExistence type="inferred from homology"/>
<dbReference type="Proteomes" id="UP000315759">
    <property type="component" value="Unassembled WGS sequence"/>
</dbReference>
<dbReference type="SUPFAM" id="SSF48179">
    <property type="entry name" value="6-phosphogluconate dehydrogenase C-terminal domain-like"/>
    <property type="match status" value="1"/>
</dbReference>
<dbReference type="GO" id="GO:0070403">
    <property type="term" value="F:NAD+ binding"/>
    <property type="evidence" value="ECO:0007669"/>
    <property type="project" value="InterPro"/>
</dbReference>
<dbReference type="Pfam" id="PF00725">
    <property type="entry name" value="3HCDH"/>
    <property type="match status" value="1"/>
</dbReference>
<dbReference type="PANTHER" id="PTHR48075">
    <property type="entry name" value="3-HYDROXYACYL-COA DEHYDROGENASE FAMILY PROTEIN"/>
    <property type="match status" value="1"/>
</dbReference>
<keyword evidence="3" id="KW-0560">Oxidoreductase</keyword>
<dbReference type="SUPFAM" id="SSF51735">
    <property type="entry name" value="NAD(P)-binding Rossmann-fold domains"/>
    <property type="match status" value="1"/>
</dbReference>
<reference evidence="7 8" key="1">
    <citation type="submission" date="2018-10" db="EMBL/GenBank/DDBJ databases">
        <title>Draft genome of Mycobacterium hodleri strain B.</title>
        <authorList>
            <person name="Amande T.J."/>
            <person name="Mcgenity T.J."/>
        </authorList>
    </citation>
    <scope>NUCLEOTIDE SEQUENCE [LARGE SCALE GENOMIC DNA]</scope>
    <source>
        <strain evidence="7 8">B</strain>
    </source>
</reference>
<dbReference type="InterPro" id="IPR006176">
    <property type="entry name" value="3-OHacyl-CoA_DH_NAD-bd"/>
</dbReference>
<dbReference type="PIRSF" id="PIRSF000105">
    <property type="entry name" value="HCDH"/>
    <property type="match status" value="1"/>
</dbReference>
<dbReference type="RefSeq" id="WP_142554216.1">
    <property type="nucleotide sequence ID" value="NZ_VIFX01000032.1"/>
</dbReference>
<keyword evidence="8" id="KW-1185">Reference proteome</keyword>
<evidence type="ECO:0000256" key="3">
    <source>
        <dbReference type="ARBA" id="ARBA00023002"/>
    </source>
</evidence>
<dbReference type="FunFam" id="3.40.50.720:FF:000009">
    <property type="entry name" value="Fatty oxidation complex, alpha subunit"/>
    <property type="match status" value="1"/>
</dbReference>
<dbReference type="InterPro" id="IPR008927">
    <property type="entry name" value="6-PGluconate_DH-like_C_sf"/>
</dbReference>
<evidence type="ECO:0000313" key="7">
    <source>
        <dbReference type="EMBL" id="TQR84304.1"/>
    </source>
</evidence>
<dbReference type="GO" id="GO:0006631">
    <property type="term" value="P:fatty acid metabolic process"/>
    <property type="evidence" value="ECO:0007669"/>
    <property type="project" value="InterPro"/>
</dbReference>
<feature type="site" description="Important for catalytic activity" evidence="4">
    <location>
        <position position="145"/>
    </location>
</feature>
<dbReference type="Gene3D" id="1.10.1040.10">
    <property type="entry name" value="N-(1-d-carboxylethyl)-l-norvaline Dehydrogenase, domain 2"/>
    <property type="match status" value="1"/>
</dbReference>
<accession>A0A544VWE4</accession>
<gene>
    <name evidence="7" type="ORF">D8S82_22420</name>
</gene>
<organism evidence="7 8">
    <name type="scientific">Mycolicibacterium hodleri</name>
    <dbReference type="NCBI Taxonomy" id="49897"/>
    <lineage>
        <taxon>Bacteria</taxon>
        <taxon>Bacillati</taxon>
        <taxon>Actinomycetota</taxon>
        <taxon>Actinomycetes</taxon>
        <taxon>Mycobacteriales</taxon>
        <taxon>Mycobacteriaceae</taxon>
        <taxon>Mycolicibacterium</taxon>
    </lineage>
</organism>
<evidence type="ECO:0000259" key="5">
    <source>
        <dbReference type="Pfam" id="PF00725"/>
    </source>
</evidence>
<dbReference type="Pfam" id="PF02737">
    <property type="entry name" value="3HCDH_N"/>
    <property type="match status" value="1"/>
</dbReference>
<evidence type="ECO:0000256" key="2">
    <source>
        <dbReference type="ARBA" id="ARBA00009463"/>
    </source>
</evidence>